<dbReference type="Gene3D" id="2.150.10.10">
    <property type="entry name" value="Serralysin-like metalloprotease, C-terminal"/>
    <property type="match status" value="3"/>
</dbReference>
<feature type="domain" description="Trimeric autotransporter adhesin YadA-like head" evidence="3">
    <location>
        <begin position="423"/>
        <end position="449"/>
    </location>
</feature>
<evidence type="ECO:0000313" key="6">
    <source>
        <dbReference type="EMBL" id="QPT39037.1"/>
    </source>
</evidence>
<dbReference type="SUPFAM" id="SSF101967">
    <property type="entry name" value="Adhesin YadA, collagen-binding domain"/>
    <property type="match status" value="2"/>
</dbReference>
<feature type="compositionally biased region" description="Polar residues" evidence="1">
    <location>
        <begin position="492"/>
        <end position="507"/>
    </location>
</feature>
<feature type="domain" description="Trimeric autotransporter adhesin YadA-like head" evidence="3">
    <location>
        <begin position="396"/>
        <end position="420"/>
    </location>
</feature>
<sequence>MNKIYKSIWNEQTGTYVAVSENTKAKGKRSSSALLASAILAAVLGTTAHAQETITVGVGDPVVGTKIVFKDETEATTTTLSNTGLTTSTGAFSGAVSAESLNVTNVANVGLLTVTGTTNLKGANLGGEKITNLANGTIGVNSTDAVTGGQLHSVQEQVNKGLQVRANEGTADPLTLGETLTLADGNNTTVEYNADNNTFKTDLKQDISLTSVTASSLVKAGSLEVANQAIVDGTLGVSGLTTLSGGAKLNDQKITDLGVGVIAEDSKDAVTGGQIHNLFFGEEAEGIKYFRANSTAGTPVDDDAQAIGDDSVAIGPDAKAEGNYSFAAGGGGKDENGDSVAGATTTEEGVGAIALGQGAVAGGSEVGAGGAGAISIGRMSMASGTSSVALGDDAKAQAANAAALGASALASGANSIAIGDSVAAGGNSFAAGTGATAATNDSIALGTSAGDGTDEEVNDPGQRHSFIAIGKNAGQNMDGNEMIAIGVGAGSNSSQSQQVSIGTSAGTFLNGERNVS</sequence>
<dbReference type="AlphaFoldDB" id="A0A378XGE9"/>
<feature type="signal peptide" evidence="2">
    <location>
        <begin position="1"/>
        <end position="50"/>
    </location>
</feature>
<keyword evidence="9" id="KW-1185">Reference proteome</keyword>
<dbReference type="Pfam" id="PF13018">
    <property type="entry name" value="ESPR"/>
    <property type="match status" value="1"/>
</dbReference>
<dbReference type="Pfam" id="PF05658">
    <property type="entry name" value="YadA_head"/>
    <property type="match status" value="4"/>
</dbReference>
<protein>
    <submittedName>
        <fullName evidence="7">Haemagglutinin</fullName>
    </submittedName>
</protein>
<dbReference type="STRING" id="1122619.GCA_000373745_01071"/>
<feature type="region of interest" description="Disordered" evidence="1">
    <location>
        <begin position="492"/>
        <end position="516"/>
    </location>
</feature>
<dbReference type="EMBL" id="UGSB01000001">
    <property type="protein sequence ID" value="SUA54580.1"/>
    <property type="molecule type" value="Genomic_DNA"/>
</dbReference>
<dbReference type="InterPro" id="IPR008635">
    <property type="entry name" value="Coiled_stalk_dom"/>
</dbReference>
<dbReference type="InterPro" id="IPR024973">
    <property type="entry name" value="ESPR"/>
</dbReference>
<dbReference type="EMBL" id="CP065725">
    <property type="protein sequence ID" value="QPT39037.1"/>
    <property type="molecule type" value="Genomic_DNA"/>
</dbReference>
<feature type="chain" id="PRO_5016921188" evidence="2">
    <location>
        <begin position="51"/>
        <end position="516"/>
    </location>
</feature>
<reference evidence="7 8" key="1">
    <citation type="submission" date="2018-06" db="EMBL/GenBank/DDBJ databases">
        <authorList>
            <consortium name="Pathogen Informatics"/>
            <person name="Doyle S."/>
        </authorList>
    </citation>
    <scope>NUCLEOTIDE SEQUENCE [LARGE SCALE GENOMIC DNA]</scope>
    <source>
        <strain evidence="7 8">NCTC11997</strain>
    </source>
</reference>
<feature type="domain" description="Trimeric autotransporter adhesin YadA-like stalk" evidence="4">
    <location>
        <begin position="129"/>
        <end position="169"/>
    </location>
</feature>
<dbReference type="InterPro" id="IPR008640">
    <property type="entry name" value="Adhesin_Head_dom"/>
</dbReference>
<accession>A0A378XGE9</accession>
<dbReference type="OrthoDB" id="1632057at2"/>
<dbReference type="Proteomes" id="UP000254603">
    <property type="component" value="Unassembled WGS sequence"/>
</dbReference>
<evidence type="ECO:0000259" key="3">
    <source>
        <dbReference type="Pfam" id="PF05658"/>
    </source>
</evidence>
<name>A0A378XGE9_9BURK</name>
<evidence type="ECO:0000313" key="8">
    <source>
        <dbReference type="Proteomes" id="UP000254603"/>
    </source>
</evidence>
<organism evidence="7 8">
    <name type="scientific">Oligella ureolytica</name>
    <dbReference type="NCBI Taxonomy" id="90244"/>
    <lineage>
        <taxon>Bacteria</taxon>
        <taxon>Pseudomonadati</taxon>
        <taxon>Pseudomonadota</taxon>
        <taxon>Betaproteobacteria</taxon>
        <taxon>Burkholderiales</taxon>
        <taxon>Alcaligenaceae</taxon>
        <taxon>Oligella</taxon>
    </lineage>
</organism>
<keyword evidence="2" id="KW-0732">Signal</keyword>
<proteinExistence type="predicted"/>
<gene>
    <name evidence="6" type="ORF">I6G29_07430</name>
    <name evidence="7" type="ORF">NCTC11997_01548</name>
</gene>
<evidence type="ECO:0000256" key="1">
    <source>
        <dbReference type="SAM" id="MobiDB-lite"/>
    </source>
</evidence>
<feature type="domain" description="Trimeric autotransporter adhesin YadA-like stalk" evidence="4">
    <location>
        <begin position="253"/>
        <end position="276"/>
    </location>
</feature>
<feature type="domain" description="Trimeric autotransporter adhesin YadA-like head" evidence="3">
    <location>
        <begin position="368"/>
        <end position="394"/>
    </location>
</feature>
<feature type="domain" description="ESPR" evidence="5">
    <location>
        <begin position="1"/>
        <end position="49"/>
    </location>
</feature>
<evidence type="ECO:0000259" key="5">
    <source>
        <dbReference type="Pfam" id="PF13018"/>
    </source>
</evidence>
<dbReference type="Proteomes" id="UP000594903">
    <property type="component" value="Chromosome"/>
</dbReference>
<evidence type="ECO:0000259" key="4">
    <source>
        <dbReference type="Pfam" id="PF05662"/>
    </source>
</evidence>
<reference evidence="6 9" key="2">
    <citation type="submission" date="2020-12" db="EMBL/GenBank/DDBJ databases">
        <title>FDA dAtabase for Regulatory Grade micrObial Sequences (FDA-ARGOS): Supporting development and validation of Infectious Disease Dx tests.</title>
        <authorList>
            <person name="Sproer C."/>
            <person name="Gronow S."/>
            <person name="Severitt S."/>
            <person name="Schroder I."/>
            <person name="Tallon L."/>
            <person name="Sadzewicz L."/>
            <person name="Zhao X."/>
            <person name="Boylan J."/>
            <person name="Ott S."/>
            <person name="Bowen H."/>
            <person name="Vavikolanu K."/>
            <person name="Mehta A."/>
            <person name="Aluvathingal J."/>
            <person name="Nadendla S."/>
            <person name="Lowell S."/>
            <person name="Myers T."/>
            <person name="Yan Y."/>
            <person name="Sichtig H."/>
        </authorList>
    </citation>
    <scope>NUCLEOTIDE SEQUENCE [LARGE SCALE GENOMIC DNA]</scope>
    <source>
        <strain evidence="6 9">FDAARGOS_872</strain>
    </source>
</reference>
<evidence type="ECO:0000313" key="7">
    <source>
        <dbReference type="EMBL" id="SUA54580.1"/>
    </source>
</evidence>
<dbReference type="InterPro" id="IPR011049">
    <property type="entry name" value="Serralysin-like_metalloprot_C"/>
</dbReference>
<feature type="domain" description="Trimeric autotransporter adhesin YadA-like head" evidence="3">
    <location>
        <begin position="306"/>
        <end position="331"/>
    </location>
</feature>
<dbReference type="RefSeq" id="WP_018574258.1">
    <property type="nucleotide sequence ID" value="NZ_CP065725.1"/>
</dbReference>
<dbReference type="Gene3D" id="6.20.50.100">
    <property type="match status" value="1"/>
</dbReference>
<dbReference type="GO" id="GO:0019867">
    <property type="term" value="C:outer membrane"/>
    <property type="evidence" value="ECO:0007669"/>
    <property type="project" value="InterPro"/>
</dbReference>
<evidence type="ECO:0000256" key="2">
    <source>
        <dbReference type="SAM" id="SignalP"/>
    </source>
</evidence>
<evidence type="ECO:0000313" key="9">
    <source>
        <dbReference type="Proteomes" id="UP000594903"/>
    </source>
</evidence>
<dbReference type="Pfam" id="PF05662">
    <property type="entry name" value="YadA_stalk"/>
    <property type="match status" value="2"/>
</dbReference>